<keyword evidence="1" id="KW-1133">Transmembrane helix</keyword>
<keyword evidence="1" id="KW-0472">Membrane</keyword>
<gene>
    <name evidence="2" type="ORF">BECKDK2373B_GA0170837_102139</name>
</gene>
<evidence type="ECO:0000256" key="1">
    <source>
        <dbReference type="SAM" id="Phobius"/>
    </source>
</evidence>
<evidence type="ECO:0000313" key="2">
    <source>
        <dbReference type="EMBL" id="VFJ48850.1"/>
    </source>
</evidence>
<organism evidence="2">
    <name type="scientific">Candidatus Kentrum sp. DK</name>
    <dbReference type="NCBI Taxonomy" id="2126562"/>
    <lineage>
        <taxon>Bacteria</taxon>
        <taxon>Pseudomonadati</taxon>
        <taxon>Pseudomonadota</taxon>
        <taxon>Gammaproteobacteria</taxon>
        <taxon>Candidatus Kentrum</taxon>
    </lineage>
</organism>
<name>A0A450SA04_9GAMM</name>
<dbReference type="EMBL" id="CAADEX010000021">
    <property type="protein sequence ID" value="VFJ48850.1"/>
    <property type="molecule type" value="Genomic_DNA"/>
</dbReference>
<dbReference type="AlphaFoldDB" id="A0A450SA04"/>
<reference evidence="2" key="1">
    <citation type="submission" date="2019-02" db="EMBL/GenBank/DDBJ databases">
        <authorList>
            <person name="Gruber-Vodicka R. H."/>
            <person name="Seah K. B. B."/>
        </authorList>
    </citation>
    <scope>NUCLEOTIDE SEQUENCE</scope>
    <source>
        <strain evidence="2">BECK_DK47</strain>
    </source>
</reference>
<keyword evidence="1" id="KW-0812">Transmembrane</keyword>
<proteinExistence type="predicted"/>
<sequence>MSVPRVGVLGILVMGIALAVVFRGQLEVTALALLAMVAFLPRWMGRLRGKKSPADF</sequence>
<protein>
    <submittedName>
        <fullName evidence="2">Uncharacterized protein</fullName>
    </submittedName>
</protein>
<accession>A0A450SA04</accession>
<feature type="transmembrane region" description="Helical" evidence="1">
    <location>
        <begin position="29"/>
        <end position="45"/>
    </location>
</feature>